<evidence type="ECO:0000313" key="2">
    <source>
        <dbReference type="EMBL" id="BFP50728.1"/>
    </source>
</evidence>
<dbReference type="RefSeq" id="WP_408053278.1">
    <property type="nucleotide sequence ID" value="NZ_AP035884.1"/>
</dbReference>
<dbReference type="EMBL" id="AP035884">
    <property type="protein sequence ID" value="BFP50728.1"/>
    <property type="molecule type" value="Genomic_DNA"/>
</dbReference>
<dbReference type="InterPro" id="IPR024983">
    <property type="entry name" value="CHAT_dom"/>
</dbReference>
<dbReference type="Pfam" id="PF12770">
    <property type="entry name" value="CHAT"/>
    <property type="match status" value="1"/>
</dbReference>
<proteinExistence type="predicted"/>
<dbReference type="KEGG" id="stcm:SCMC78_05350"/>
<organism evidence="2">
    <name type="scientific">Streptomyces sp. CMC78</name>
    <dbReference type="NCBI Taxonomy" id="3231512"/>
    <lineage>
        <taxon>Bacteria</taxon>
        <taxon>Bacillati</taxon>
        <taxon>Actinomycetota</taxon>
        <taxon>Actinomycetes</taxon>
        <taxon>Kitasatosporales</taxon>
        <taxon>Streptomycetaceae</taxon>
        <taxon>Streptomyces</taxon>
    </lineage>
</organism>
<dbReference type="AlphaFoldDB" id="A0AB33K6D5"/>
<dbReference type="InterPro" id="IPR011990">
    <property type="entry name" value="TPR-like_helical_dom_sf"/>
</dbReference>
<reference evidence="2" key="1">
    <citation type="submission" date="2024-07" db="EMBL/GenBank/DDBJ databases">
        <title>Complete genome sequences of cellulolytic bacteria, Kitasatospora sp. CMC57 and Streptomyces sp. CMC78, isolated from Japanese agricultural soil.</title>
        <authorList>
            <person name="Hashimoto T."/>
            <person name="Ito M."/>
            <person name="Iwamoto M."/>
            <person name="Fukahori D."/>
            <person name="Shoda T."/>
            <person name="Sakoda M."/>
            <person name="Morohoshi T."/>
            <person name="Mitsuboshi M."/>
            <person name="Nishizawa T."/>
        </authorList>
    </citation>
    <scope>NUCLEOTIDE SEQUENCE</scope>
    <source>
        <strain evidence="2">CMC78</strain>
    </source>
</reference>
<feature type="domain" description="CHAT" evidence="1">
    <location>
        <begin position="908"/>
        <end position="1190"/>
    </location>
</feature>
<name>A0AB33K6D5_9ACTN</name>
<dbReference type="Gene3D" id="1.25.40.10">
    <property type="entry name" value="Tetratricopeptide repeat domain"/>
    <property type="match status" value="2"/>
</dbReference>
<accession>A0AB33K6D5</accession>
<gene>
    <name evidence="2" type="ORF">SCMC78_05350</name>
</gene>
<evidence type="ECO:0000259" key="1">
    <source>
        <dbReference type="Pfam" id="PF12770"/>
    </source>
</evidence>
<protein>
    <submittedName>
        <fullName evidence="2">CHAT domain-containing protein</fullName>
    </submittedName>
</protein>
<sequence>MGGPVDEPAARFEEAFRVARHSPDPASVESAVELGRAVLSELDADADASERRSVLSNLGGLLQTRYHQAGDFAFLQEAVQHVTEAYFLAYESPEDSASYANNIGMLLHTAFQRNQDRDTLADAVDWSRSAVDEAPSTKKAFYLGNLVVALRTAFTVTQDLAPLAEAVEHARDAVDCSPDDALTARSLHFLAVVLRDWSRGTGDTGVVEEAVDAARRAVEFTPAGSDDVRERLRHLAYLLGDRYREHGARDDLAELLRVRRTLVAHTPVTDPGHSRNLVDLTTTERDWAALTGERPESTGGWERADTEADMCGRYAAEFQRNRDPDLLDRAIELGRSVAAGTPAGHPRRGVRLDHFAAALATRGEEFGDHAALAEAVAVEREAVACTPAGHPLRVQFLGNLAVNLNAWFHATGDLAHVVDAIDVARRAAEAAAGRGDHPRSLGILAVVLHNRFRVTGELRVLSEAVDHARESVRLGASLVAGQAQRLSNLGAILSDRFTRTGGASVLDEAIDAHRAAVEVTADDDPERAGRLANLGGVLEMAYTRFGDRNALLDAIAARRASVAATPEDSPHRPGYTASLATVLGDWCTSLAAPAAPASAAVHAAVPAVARQEPPEPVDTHVLAEAVGLARSVALMPEQDAYSRAGLLTGVANVLALGFRHLGDDDALDEALDCYREAGASAGSPARNRAEAAGRWGDLAAEAGRFHVAAEGYAAAVRLLPRIAGRRLDREDAQYWLGRFAGVAADAAACALAAGDEVSAVTLLESGRCVLAAQALDSRGDLSDLRELAPELADRFRTLTAEFETDTTSDRVALADELDAVTDRIRALPGLERFLRPPLLTDLTAQAHEGPIVYVNVSRHRCDALILTPGGVRPLRLDGLSSQAVSQRVRALHTAFSEGRMAAEQTVHDTLGWLWDTVAGPVLDELGLTEPPAADGPWPRIWWAPVGALSLLPLHAAGHHRDGGPALLDRVVSSMTPTIRALGHARAGRRDDRTEPRLLVVAMPHTPDAPDLPGAAAEAGHLAALVADATVLVGADATRDAVLDALSDGGWAHFACHGYSDPENPSDSHLVLHDHDRAPFRVLDLSRLRLRNAEFAFLSACDTARTTARLSDEAIHPLAAFQIAGFSQVVGTLWRVDDAVAPAFSRQVYGELTAGRSGVLCASAAVHRAVRLLRTTYPNLPSVWAAHVHAGA</sequence>